<dbReference type="RefSeq" id="WP_277834326.1">
    <property type="nucleotide sequence ID" value="NZ_JARQZE010000012.1"/>
</dbReference>
<gene>
    <name evidence="1" type="ORF">ACFQ4M_16955</name>
</gene>
<organism evidence="1 2">
    <name type="scientific">Thauera mechernichensis</name>
    <dbReference type="NCBI Taxonomy" id="82788"/>
    <lineage>
        <taxon>Bacteria</taxon>
        <taxon>Pseudomonadati</taxon>
        <taxon>Pseudomonadota</taxon>
        <taxon>Betaproteobacteria</taxon>
        <taxon>Rhodocyclales</taxon>
        <taxon>Zoogloeaceae</taxon>
        <taxon>Thauera</taxon>
    </lineage>
</organism>
<sequence length="318" mass="33902">MANEKSPRKLFCKRAEITPAMGSLQSRLATALAGKAIVRDRAEPTSPAAFRIVAQHYPVDGGIAGIFTAFERGASAVSVLEDLTAEALTVDQIKAPPGDDGKERQWVDGLLYFYVLGDLVIVIQSAAVRAGQFESHLSWLLGADGSACSVKLVNQYGRSALEQLSASHVKDVKVGGPLLHAVPAAPTASSAVTSGRIEVGGAMLEAVSALLEGESGPGFNWAAALDGNIEAWLHVSYKRKTNEDAQRLLDRIALNLRNAEDLETVITLNNGQTIAAGELKLSKNCRIESREGVLLADKAFSAMSTWLKELVESRQIPV</sequence>
<dbReference type="EMBL" id="JBHTMC010000032">
    <property type="protein sequence ID" value="MFD1265263.1"/>
    <property type="molecule type" value="Genomic_DNA"/>
</dbReference>
<name>A0ABW3WKF6_9RHOO</name>
<reference evidence="2" key="1">
    <citation type="journal article" date="2019" name="Int. J. Syst. Evol. Microbiol.">
        <title>The Global Catalogue of Microorganisms (GCM) 10K type strain sequencing project: providing services to taxonomists for standard genome sequencing and annotation.</title>
        <authorList>
            <consortium name="The Broad Institute Genomics Platform"/>
            <consortium name="The Broad Institute Genome Sequencing Center for Infectious Disease"/>
            <person name="Wu L."/>
            <person name="Ma J."/>
        </authorList>
    </citation>
    <scope>NUCLEOTIDE SEQUENCE [LARGE SCALE GENOMIC DNA]</scope>
    <source>
        <strain evidence="2">CCUG 48884</strain>
    </source>
</reference>
<comment type="caution">
    <text evidence="1">The sequence shown here is derived from an EMBL/GenBank/DDBJ whole genome shotgun (WGS) entry which is preliminary data.</text>
</comment>
<keyword evidence="2" id="KW-1185">Reference proteome</keyword>
<protein>
    <submittedName>
        <fullName evidence="1">Uncharacterized protein</fullName>
    </submittedName>
</protein>
<evidence type="ECO:0000313" key="1">
    <source>
        <dbReference type="EMBL" id="MFD1265263.1"/>
    </source>
</evidence>
<accession>A0ABW3WKF6</accession>
<evidence type="ECO:0000313" key="2">
    <source>
        <dbReference type="Proteomes" id="UP001597158"/>
    </source>
</evidence>
<dbReference type="Proteomes" id="UP001597158">
    <property type="component" value="Unassembled WGS sequence"/>
</dbReference>
<proteinExistence type="predicted"/>